<evidence type="ECO:0000313" key="3">
    <source>
        <dbReference type="Proteomes" id="UP001172673"/>
    </source>
</evidence>
<protein>
    <submittedName>
        <fullName evidence="2">Uncharacterized protein</fullName>
    </submittedName>
</protein>
<evidence type="ECO:0000313" key="2">
    <source>
        <dbReference type="EMBL" id="KAJ9607397.1"/>
    </source>
</evidence>
<dbReference type="Proteomes" id="UP001172673">
    <property type="component" value="Unassembled WGS sequence"/>
</dbReference>
<reference evidence="2" key="1">
    <citation type="submission" date="2022-10" db="EMBL/GenBank/DDBJ databases">
        <title>Culturing micro-colonial fungi from biological soil crusts in the Mojave desert and describing Neophaeococcomyces mojavensis, and introducing the new genera and species Taxawa tesnikishii.</title>
        <authorList>
            <person name="Kurbessoian T."/>
            <person name="Stajich J.E."/>
        </authorList>
    </citation>
    <scope>NUCLEOTIDE SEQUENCE</scope>
    <source>
        <strain evidence="2">TK_41</strain>
    </source>
</reference>
<organism evidence="2 3">
    <name type="scientific">Cladophialophora chaetospira</name>
    <dbReference type="NCBI Taxonomy" id="386627"/>
    <lineage>
        <taxon>Eukaryota</taxon>
        <taxon>Fungi</taxon>
        <taxon>Dikarya</taxon>
        <taxon>Ascomycota</taxon>
        <taxon>Pezizomycotina</taxon>
        <taxon>Eurotiomycetes</taxon>
        <taxon>Chaetothyriomycetidae</taxon>
        <taxon>Chaetothyriales</taxon>
        <taxon>Herpotrichiellaceae</taxon>
        <taxon>Cladophialophora</taxon>
    </lineage>
</organism>
<keyword evidence="3" id="KW-1185">Reference proteome</keyword>
<accession>A0AA38X606</accession>
<evidence type="ECO:0000256" key="1">
    <source>
        <dbReference type="SAM" id="SignalP"/>
    </source>
</evidence>
<gene>
    <name evidence="2" type="ORF">H2200_008470</name>
</gene>
<feature type="signal peptide" evidence="1">
    <location>
        <begin position="1"/>
        <end position="20"/>
    </location>
</feature>
<dbReference type="Gene3D" id="2.40.160.20">
    <property type="match status" value="1"/>
</dbReference>
<dbReference type="EMBL" id="JAPDRK010000012">
    <property type="protein sequence ID" value="KAJ9607397.1"/>
    <property type="molecule type" value="Genomic_DNA"/>
</dbReference>
<proteinExistence type="predicted"/>
<feature type="chain" id="PRO_5041387770" evidence="1">
    <location>
        <begin position="21"/>
        <end position="165"/>
    </location>
</feature>
<dbReference type="AlphaFoldDB" id="A0AA38X606"/>
<comment type="caution">
    <text evidence="2">The sequence shown here is derived from an EMBL/GenBank/DDBJ whole genome shotgun (WGS) entry which is preliminary data.</text>
</comment>
<dbReference type="Pfam" id="PF11578">
    <property type="entry name" value="DUF3237"/>
    <property type="match status" value="1"/>
</dbReference>
<name>A0AA38X606_9EURO</name>
<keyword evidence="1" id="KW-0732">Signal</keyword>
<sequence length="165" mass="17445">MLLLQRSLLAASLLFGLCSSATPNLPFGFQELFTVQLSVGKILRPLDVPGGTLVNEPITGGTVNGPALNGTIISGFAHPSFYGNGTLQVNVIDVYGLTDDGKTFYINQQGIGFGTKQVSRIAVNIGTEGDKYDVIRDAFILATINPNANKTAVSVLAYIVTNELP</sequence>